<organism evidence="1 2">
    <name type="scientific">Methylomonas fluvii</name>
    <dbReference type="NCBI Taxonomy" id="1854564"/>
    <lineage>
        <taxon>Bacteria</taxon>
        <taxon>Pseudomonadati</taxon>
        <taxon>Pseudomonadota</taxon>
        <taxon>Gammaproteobacteria</taxon>
        <taxon>Methylococcales</taxon>
        <taxon>Methylococcaceae</taxon>
        <taxon>Methylomonas</taxon>
    </lineage>
</organism>
<name>A0ABR9DFC0_9GAMM</name>
<evidence type="ECO:0000313" key="1">
    <source>
        <dbReference type="EMBL" id="MBD9361772.1"/>
    </source>
</evidence>
<keyword evidence="2" id="KW-1185">Reference proteome</keyword>
<evidence type="ECO:0000313" key="2">
    <source>
        <dbReference type="Proteomes" id="UP000641152"/>
    </source>
</evidence>
<dbReference type="RefSeq" id="WP_192394545.1">
    <property type="nucleotide sequence ID" value="NZ_CAJHIU010000002.1"/>
</dbReference>
<reference evidence="1 2" key="1">
    <citation type="submission" date="2020-09" db="EMBL/GenBank/DDBJ databases">
        <title>Methylomonas albis sp. nov. and Methylomonas fluvii sp. nov.: Two cold-adapted methanotrophs from the River Elbe and an amended description of Methylovulum psychrotolerans strain Eb1.</title>
        <authorList>
            <person name="Bussmann I.K."/>
            <person name="Klings K.-W."/>
            <person name="Warnstedt J."/>
            <person name="Hoppert M."/>
            <person name="Saborowski A."/>
            <person name="Horn F."/>
            <person name="Liebner S."/>
        </authorList>
    </citation>
    <scope>NUCLEOTIDE SEQUENCE [LARGE SCALE GENOMIC DNA]</scope>
    <source>
        <strain evidence="1 2">EbB</strain>
    </source>
</reference>
<sequence>MNASDDEISKKIDTLKALASRRIDEILKARITAKQRESGVALINSLFGWLKK</sequence>
<accession>A0ABR9DFC0</accession>
<dbReference type="EMBL" id="JACXST010000002">
    <property type="protein sequence ID" value="MBD9361772.1"/>
    <property type="molecule type" value="Genomic_DNA"/>
</dbReference>
<gene>
    <name evidence="1" type="ORF">EBB_14825</name>
</gene>
<protein>
    <submittedName>
        <fullName evidence="1">Uncharacterized protein</fullName>
    </submittedName>
</protein>
<comment type="caution">
    <text evidence="1">The sequence shown here is derived from an EMBL/GenBank/DDBJ whole genome shotgun (WGS) entry which is preliminary data.</text>
</comment>
<dbReference type="Proteomes" id="UP000641152">
    <property type="component" value="Unassembled WGS sequence"/>
</dbReference>
<proteinExistence type="predicted"/>